<dbReference type="InterPro" id="IPR036397">
    <property type="entry name" value="RNaseH_sf"/>
</dbReference>
<feature type="region of interest" description="Disordered" evidence="1">
    <location>
        <begin position="1"/>
        <end position="23"/>
    </location>
</feature>
<evidence type="ECO:0000313" key="3">
    <source>
        <dbReference type="EMBL" id="GHO58672.1"/>
    </source>
</evidence>
<organism evidence="3 4">
    <name type="scientific">Ktedonobacter robiniae</name>
    <dbReference type="NCBI Taxonomy" id="2778365"/>
    <lineage>
        <taxon>Bacteria</taxon>
        <taxon>Bacillati</taxon>
        <taxon>Chloroflexota</taxon>
        <taxon>Ktedonobacteria</taxon>
        <taxon>Ktedonobacterales</taxon>
        <taxon>Ktedonobacteraceae</taxon>
        <taxon>Ktedonobacter</taxon>
    </lineage>
</organism>
<accession>A0ABQ3V144</accession>
<dbReference type="Proteomes" id="UP000654345">
    <property type="component" value="Unassembled WGS sequence"/>
</dbReference>
<keyword evidence="4" id="KW-1185">Reference proteome</keyword>
<evidence type="ECO:0000256" key="1">
    <source>
        <dbReference type="SAM" id="MobiDB-lite"/>
    </source>
</evidence>
<dbReference type="PANTHER" id="PTHR46889">
    <property type="entry name" value="TRANSPOSASE INSF FOR INSERTION SEQUENCE IS3B-RELATED"/>
    <property type="match status" value="1"/>
</dbReference>
<dbReference type="InterPro" id="IPR012337">
    <property type="entry name" value="RNaseH-like_sf"/>
</dbReference>
<dbReference type="RefSeq" id="WP_201374927.1">
    <property type="nucleotide sequence ID" value="NZ_BNJG01000003.1"/>
</dbReference>
<gene>
    <name evidence="3" type="ORF">KSB_71470</name>
</gene>
<dbReference type="Pfam" id="PF00665">
    <property type="entry name" value="rve"/>
    <property type="match status" value="1"/>
</dbReference>
<dbReference type="Gene3D" id="3.30.420.10">
    <property type="entry name" value="Ribonuclease H-like superfamily/Ribonuclease H"/>
    <property type="match status" value="1"/>
</dbReference>
<dbReference type="InterPro" id="IPR001584">
    <property type="entry name" value="Integrase_cat-core"/>
</dbReference>
<sequence>MQQLGISAHVKRKHKPTTKSDPMGRFAPNLLNREFEVEQPNTRWVTDTKAVATVEGWLYVAAIVDLFSRRVVGWAMDVAKDGVYARCTITCVVEDENIHVVISEQEGTFVPDYQRIRLEFAQSLLNP</sequence>
<protein>
    <recommendedName>
        <fullName evidence="2">Integrase catalytic domain-containing protein</fullName>
    </recommendedName>
</protein>
<dbReference type="PANTHER" id="PTHR46889:SF4">
    <property type="entry name" value="TRANSPOSASE INSO FOR INSERTION SEQUENCE ELEMENT IS911B-RELATED"/>
    <property type="match status" value="1"/>
</dbReference>
<dbReference type="SUPFAM" id="SSF53098">
    <property type="entry name" value="Ribonuclease H-like"/>
    <property type="match status" value="1"/>
</dbReference>
<feature type="domain" description="Integrase catalytic" evidence="2">
    <location>
        <begin position="38"/>
        <end position="105"/>
    </location>
</feature>
<evidence type="ECO:0000313" key="4">
    <source>
        <dbReference type="Proteomes" id="UP000654345"/>
    </source>
</evidence>
<reference evidence="3 4" key="1">
    <citation type="journal article" date="2021" name="Int. J. Syst. Evol. Microbiol.">
        <title>Reticulibacter mediterranei gen. nov., sp. nov., within the new family Reticulibacteraceae fam. nov., and Ktedonospora formicarum gen. nov., sp. nov., Ktedonobacter robiniae sp. nov., Dictyobacter formicarum sp. nov. and Dictyobacter arantiisoli sp. nov., belonging to the class Ktedonobacteria.</title>
        <authorList>
            <person name="Yabe S."/>
            <person name="Zheng Y."/>
            <person name="Wang C.M."/>
            <person name="Sakai Y."/>
            <person name="Abe K."/>
            <person name="Yokota A."/>
            <person name="Donadio S."/>
            <person name="Cavaletti L."/>
            <person name="Monciardini P."/>
        </authorList>
    </citation>
    <scope>NUCLEOTIDE SEQUENCE [LARGE SCALE GENOMIC DNA]</scope>
    <source>
        <strain evidence="3 4">SOSP1-30</strain>
    </source>
</reference>
<dbReference type="InterPro" id="IPR050900">
    <property type="entry name" value="Transposase_IS3/IS150/IS904"/>
</dbReference>
<name>A0ABQ3V144_9CHLR</name>
<proteinExistence type="predicted"/>
<dbReference type="EMBL" id="BNJG01000003">
    <property type="protein sequence ID" value="GHO58672.1"/>
    <property type="molecule type" value="Genomic_DNA"/>
</dbReference>
<comment type="caution">
    <text evidence="3">The sequence shown here is derived from an EMBL/GenBank/DDBJ whole genome shotgun (WGS) entry which is preliminary data.</text>
</comment>
<evidence type="ECO:0000259" key="2">
    <source>
        <dbReference type="Pfam" id="PF00665"/>
    </source>
</evidence>